<evidence type="ECO:0000313" key="4">
    <source>
        <dbReference type="Proteomes" id="UP000265618"/>
    </source>
</evidence>
<gene>
    <name evidence="3" type="ORF">KIPB_000574</name>
</gene>
<feature type="region of interest" description="Disordered" evidence="1">
    <location>
        <begin position="687"/>
        <end position="710"/>
    </location>
</feature>
<proteinExistence type="predicted"/>
<protein>
    <submittedName>
        <fullName evidence="3">Uncharacterized protein</fullName>
    </submittedName>
</protein>
<name>A0A9K3GF45_9EUKA</name>
<feature type="signal peptide" evidence="2">
    <location>
        <begin position="1"/>
        <end position="21"/>
    </location>
</feature>
<organism evidence="3 4">
    <name type="scientific">Kipferlia bialata</name>
    <dbReference type="NCBI Taxonomy" id="797122"/>
    <lineage>
        <taxon>Eukaryota</taxon>
        <taxon>Metamonada</taxon>
        <taxon>Carpediemonas-like organisms</taxon>
        <taxon>Kipferlia</taxon>
    </lineage>
</organism>
<dbReference type="Proteomes" id="UP000265618">
    <property type="component" value="Unassembled WGS sequence"/>
</dbReference>
<accession>A0A9K3GF45</accession>
<evidence type="ECO:0000313" key="3">
    <source>
        <dbReference type="EMBL" id="GIQ79871.1"/>
    </source>
</evidence>
<feature type="compositionally biased region" description="Gly residues" evidence="1">
    <location>
        <begin position="694"/>
        <end position="706"/>
    </location>
</feature>
<dbReference type="AlphaFoldDB" id="A0A9K3GF45"/>
<comment type="caution">
    <text evidence="3">The sequence shown here is derived from an EMBL/GenBank/DDBJ whole genome shotgun (WGS) entry which is preliminary data.</text>
</comment>
<keyword evidence="2" id="KW-0732">Signal</keyword>
<keyword evidence="4" id="KW-1185">Reference proteome</keyword>
<sequence length="715" mass="77052">MRVNRLVLVLVTLLLASVALAQGKPSSDSHSHDDEDVDYGDLYVLLRDVHGVPITTNNYVLLESDDHEETVATGEYDIHYCLQPISYEPFTVDSSGVAITDYLGAPLLPCTEYKMVDGALVMATDAVDADAPVLEEATSSELCAALDTPVYLVPIDAATCSVLPGFEEYVMEPEFGRLNSLRTTDAVMNAHLLEMLNAVLVADEVNLDPTGRFQYTNNGTELAEDGIATVETLNTLTVDSHLQNASGYLNLMKYGCIFGPVIEAVYDDAGTTLLSEAHCPMSDVLSNKDNNFKTLVERWGAEEPMYHAACLLGACGDKGAPITVDIVAHMNQFLGIVSAKTAAVGTDALPVIADGQGVSGPLNGLFAKKVTSEVLGAMVTDDVYFLDYTGFGYDRAAKFVALPDSGYITSEDEDTMEGVMEYLGLLDEDDLTEFGLDALDDLPLLYRVHRTPIYTVAESVVESPIPEFASDPATSDIAGFVQAADDSRAVLNFLHLWEVPEDEMTPRETTNELSSFFCLPSINQASGLQAPGELTFGTAREGNVAVANAGPGDLWNGDSPYVMDAYIELLRYYVDAEGTKIEGEIPLFVSEQAALDAVGKEIDAIPVTDLLFNVDSMEPLNIPAGKEEEFPFVIRLESDDVPEGAVGIKWVATFIRPTSNDCYPYPWINKEIAGHDFEVTMSVDTTFQDSTSHGGSGGSGSSSGGRKGGKPVYFL</sequence>
<evidence type="ECO:0000256" key="1">
    <source>
        <dbReference type="SAM" id="MobiDB-lite"/>
    </source>
</evidence>
<reference evidence="3 4" key="1">
    <citation type="journal article" date="2018" name="PLoS ONE">
        <title>The draft genome of Kipferlia bialata reveals reductive genome evolution in fornicate parasites.</title>
        <authorList>
            <person name="Tanifuji G."/>
            <person name="Takabayashi S."/>
            <person name="Kume K."/>
            <person name="Takagi M."/>
            <person name="Nakayama T."/>
            <person name="Kamikawa R."/>
            <person name="Inagaki Y."/>
            <person name="Hashimoto T."/>
        </authorList>
    </citation>
    <scope>NUCLEOTIDE SEQUENCE [LARGE SCALE GENOMIC DNA]</scope>
    <source>
        <strain evidence="3">NY0173</strain>
    </source>
</reference>
<evidence type="ECO:0000256" key="2">
    <source>
        <dbReference type="SAM" id="SignalP"/>
    </source>
</evidence>
<dbReference type="EMBL" id="BDIP01000069">
    <property type="protein sequence ID" value="GIQ79871.1"/>
    <property type="molecule type" value="Genomic_DNA"/>
</dbReference>
<feature type="chain" id="PRO_5039898318" evidence="2">
    <location>
        <begin position="22"/>
        <end position="715"/>
    </location>
</feature>